<comment type="caution">
    <text evidence="2">The sequence shown here is derived from an EMBL/GenBank/DDBJ whole genome shotgun (WGS) entry which is preliminary data.</text>
</comment>
<organism evidence="2 3">
    <name type="scientific">Salinicola corii</name>
    <dbReference type="NCBI Taxonomy" id="2606937"/>
    <lineage>
        <taxon>Bacteria</taxon>
        <taxon>Pseudomonadati</taxon>
        <taxon>Pseudomonadota</taxon>
        <taxon>Gammaproteobacteria</taxon>
        <taxon>Oceanospirillales</taxon>
        <taxon>Halomonadaceae</taxon>
        <taxon>Salinicola</taxon>
    </lineage>
</organism>
<dbReference type="Gene3D" id="3.20.20.190">
    <property type="entry name" value="Phosphatidylinositol (PI) phosphodiesterase"/>
    <property type="match status" value="1"/>
</dbReference>
<dbReference type="PANTHER" id="PTHR46211:SF1">
    <property type="entry name" value="GLYCEROPHOSPHODIESTER PHOSPHODIESTERASE, CYTOPLASMIC"/>
    <property type="match status" value="1"/>
</dbReference>
<dbReference type="AlphaFoldDB" id="A0A640WA92"/>
<dbReference type="GO" id="GO:0008081">
    <property type="term" value="F:phosphoric diester hydrolase activity"/>
    <property type="evidence" value="ECO:0007669"/>
    <property type="project" value="InterPro"/>
</dbReference>
<feature type="domain" description="GP-PDE" evidence="1">
    <location>
        <begin position="18"/>
        <end position="258"/>
    </location>
</feature>
<evidence type="ECO:0000259" key="1">
    <source>
        <dbReference type="PROSITE" id="PS51704"/>
    </source>
</evidence>
<protein>
    <submittedName>
        <fullName evidence="2">Glycerophosphoryl diester phosphodiesterase</fullName>
    </submittedName>
</protein>
<dbReference type="Pfam" id="PF03009">
    <property type="entry name" value="GDPD"/>
    <property type="match status" value="1"/>
</dbReference>
<dbReference type="EMBL" id="VTPX01000009">
    <property type="protein sequence ID" value="KAA0016962.1"/>
    <property type="molecule type" value="Genomic_DNA"/>
</dbReference>
<dbReference type="Proteomes" id="UP000466024">
    <property type="component" value="Unassembled WGS sequence"/>
</dbReference>
<dbReference type="GO" id="GO:0006629">
    <property type="term" value="P:lipid metabolic process"/>
    <property type="evidence" value="ECO:0007669"/>
    <property type="project" value="InterPro"/>
</dbReference>
<evidence type="ECO:0000313" key="2">
    <source>
        <dbReference type="EMBL" id="KAA0016962.1"/>
    </source>
</evidence>
<dbReference type="PROSITE" id="PS51704">
    <property type="entry name" value="GP_PDE"/>
    <property type="match status" value="1"/>
</dbReference>
<accession>A0A640WA92</accession>
<dbReference type="SUPFAM" id="SSF51695">
    <property type="entry name" value="PLC-like phosphodiesterases"/>
    <property type="match status" value="1"/>
</dbReference>
<name>A0A640WA92_9GAMM</name>
<proteinExistence type="predicted"/>
<gene>
    <name evidence="2" type="ORF">F0A16_15810</name>
</gene>
<dbReference type="InterPro" id="IPR017946">
    <property type="entry name" value="PLC-like_Pdiesterase_TIM-brl"/>
</dbReference>
<sequence>MTQSSAAPSDALSRHAAPRYIAHRGLSARAPENTLAAVQAAADAGCEWVELDVQLLGDGTPVIWHDAGLKRCSNGRGKLVKLDAESAAKLDVGSWFGAQYRGEAMATLEAMLALIKRLDMGLNLELKVCRGRNAIELVQATLPPTLEALPAEKLIVSSFDRHALTAARALESDPDRLRLGVLDDKAPKRWWLETERLSAYSLHLDWRKLKIKRAQEIADEEIKLFCYTANDPVTFEKLWDWGVDGVISDDPTRFVFHAEEAAARASNTKSA</sequence>
<reference evidence="2 3" key="1">
    <citation type="submission" date="2019-08" db="EMBL/GenBank/DDBJ databases">
        <title>Bioinformatics analysis of the strain L3 and L5.</title>
        <authorList>
            <person name="Li X."/>
        </authorList>
    </citation>
    <scope>NUCLEOTIDE SEQUENCE [LARGE SCALE GENOMIC DNA]</scope>
    <source>
        <strain evidence="2 3">L3</strain>
    </source>
</reference>
<dbReference type="PANTHER" id="PTHR46211">
    <property type="entry name" value="GLYCEROPHOSPHORYL DIESTER PHOSPHODIESTERASE"/>
    <property type="match status" value="1"/>
</dbReference>
<keyword evidence="3" id="KW-1185">Reference proteome</keyword>
<dbReference type="RefSeq" id="WP_149436373.1">
    <property type="nucleotide sequence ID" value="NZ_VTPX01000009.1"/>
</dbReference>
<dbReference type="InterPro" id="IPR030395">
    <property type="entry name" value="GP_PDE_dom"/>
</dbReference>
<evidence type="ECO:0000313" key="3">
    <source>
        <dbReference type="Proteomes" id="UP000466024"/>
    </source>
</evidence>